<dbReference type="PANTHER" id="PTHR12948:SF3">
    <property type="entry name" value="NEDD8 ULTIMATE BUSTER 1"/>
    <property type="match status" value="1"/>
</dbReference>
<protein>
    <recommendedName>
        <fullName evidence="2">UBA domain-containing protein</fullName>
    </recommendedName>
</protein>
<dbReference type="PANTHER" id="PTHR12948">
    <property type="entry name" value="NEDD8 ULTIMATE BUSTER-1 BS4 PROTEIN"/>
    <property type="match status" value="1"/>
</dbReference>
<evidence type="ECO:0000259" key="2">
    <source>
        <dbReference type="PROSITE" id="PS50030"/>
    </source>
</evidence>
<feature type="domain" description="UBA" evidence="2">
    <location>
        <begin position="474"/>
        <end position="514"/>
    </location>
</feature>
<dbReference type="Gene3D" id="3.90.70.10">
    <property type="entry name" value="Cysteine proteinases"/>
    <property type="match status" value="2"/>
</dbReference>
<dbReference type="GO" id="GO:2000058">
    <property type="term" value="P:regulation of ubiquitin-dependent protein catabolic process"/>
    <property type="evidence" value="ECO:0007669"/>
    <property type="project" value="TreeGrafter"/>
</dbReference>
<feature type="non-terminal residue" evidence="3">
    <location>
        <position position="1"/>
    </location>
</feature>
<dbReference type="EMBL" id="FN655536">
    <property type="protein sequence ID" value="CBY39449.1"/>
    <property type="molecule type" value="Genomic_DNA"/>
</dbReference>
<accession>E4YVG4</accession>
<feature type="domain" description="UBA" evidence="2">
    <location>
        <begin position="363"/>
        <end position="408"/>
    </location>
</feature>
<dbReference type="SUPFAM" id="SSF54001">
    <property type="entry name" value="Cysteine proteinases"/>
    <property type="match status" value="1"/>
</dbReference>
<dbReference type="SMART" id="SM00165">
    <property type="entry name" value="UBA"/>
    <property type="match status" value="2"/>
</dbReference>
<sequence>EKGPCFSKMMNSRKGFTPNNFSHFYFSNKNFKKTTFDTLIVFKKASSLESKKNIHFRLVIYNFAQDEFVDDPQMASHLAKIGVKTLERASHELQIWQKAEAPNENVRVSLSDTVRALTPDSDRIGIRNTETSNSALISAIQLLARCPAMRIYSSLTKHIFNQCENPMDDFNLQFGKIVSSLMDDDPRIWTSKQCSSLNLKMICHKLQMQLSDIDQVLDPVQLVSFLLKLISTELNPSPADKFAAELDTFTKCILSDAEAMNTTNSSVVEIQAGESISKALEDWATYTEHNFFSPQLRERSPAQIRRRFRSFPSKLLISCPRYFKDTEWVVKEVAQKLIVEDELDLSWLKSDGEIFQPTMELGEESENGPVCDEIRMLFEMGFSQKLARKALDRASWDVEGAAEWLLMNPEQEIPSANHEISAKPSSATFSIENYEGELASEENPVFAKITLTRETRQFTEEEFEKRQREYTEFVFDPESVALLESFGIPTGLAKKALRICKGEIERSADWAFNNWDSPIYEDDLEEPLVTEESVTAQAKKVKDELNSLQREGQELMRQMAKEKRNPTTDFVTEMVDRLEGRKAASQSAIPRAIRPKKKLETPNEALAASASPTTQAMLELMDDLEIQPPLPKQENQILEIKEENAISNPEYYRLDLDLTDQSTIHDVLVNENGCMEDTTDCNTTDYDTDYIVIDNLTDYHEQELTDSRSDEAIPLEELELLERPASESDRLSLIDELINESVQQIDKQIEENTASSFENLKMSEDLRRSPSPPQIVDPLSVISEENSQLPTDFCTSPENSLKSECDDSQPTMTLSSVIKGQSISELGQEITKSSCTPSMETVLTPAVPEKKKKKKIIKKIVKKKVKRSTKENQNENANNSVENAKYSLVSFISRTDGTPMLPHFSYFEKSGENEWLVFDDGNVGICSEDRVAEAKSTAVLFLYDRLNEI</sequence>
<dbReference type="InterPro" id="IPR039749">
    <property type="entry name" value="NUB1"/>
</dbReference>
<dbReference type="InterPro" id="IPR009060">
    <property type="entry name" value="UBA-like_sf"/>
</dbReference>
<dbReference type="PROSITE" id="PS50030">
    <property type="entry name" value="UBA"/>
    <property type="match status" value="2"/>
</dbReference>
<dbReference type="AlphaFoldDB" id="E4YVG4"/>
<dbReference type="Gene3D" id="1.10.8.10">
    <property type="entry name" value="DNA helicase RuvA subunit, C-terminal domain"/>
    <property type="match status" value="2"/>
</dbReference>
<dbReference type="GO" id="GO:0016579">
    <property type="term" value="P:protein deubiquitination"/>
    <property type="evidence" value="ECO:0007669"/>
    <property type="project" value="InterPro"/>
</dbReference>
<dbReference type="InterPro" id="IPR015940">
    <property type="entry name" value="UBA"/>
</dbReference>
<evidence type="ECO:0000256" key="1">
    <source>
        <dbReference type="SAM" id="Coils"/>
    </source>
</evidence>
<dbReference type="Pfam" id="PF22562">
    <property type="entry name" value="UBA_7"/>
    <property type="match status" value="1"/>
</dbReference>
<dbReference type="GO" id="GO:0004843">
    <property type="term" value="F:cysteine-type deubiquitinase activity"/>
    <property type="evidence" value="ECO:0007669"/>
    <property type="project" value="InterPro"/>
</dbReference>
<gene>
    <name evidence="3" type="ORF">GSOID_T00020016001</name>
</gene>
<dbReference type="InterPro" id="IPR001394">
    <property type="entry name" value="Peptidase_C19_UCH"/>
</dbReference>
<dbReference type="CDD" id="cd14306">
    <property type="entry name" value="UBA_VP13D"/>
    <property type="match status" value="1"/>
</dbReference>
<organism evidence="3">
    <name type="scientific">Oikopleura dioica</name>
    <name type="common">Tunicate</name>
    <dbReference type="NCBI Taxonomy" id="34765"/>
    <lineage>
        <taxon>Eukaryota</taxon>
        <taxon>Metazoa</taxon>
        <taxon>Chordata</taxon>
        <taxon>Tunicata</taxon>
        <taxon>Appendicularia</taxon>
        <taxon>Copelata</taxon>
        <taxon>Oikopleuridae</taxon>
        <taxon>Oikopleura</taxon>
    </lineage>
</organism>
<name>E4YVG4_OIKDI</name>
<feature type="coiled-coil region" evidence="1">
    <location>
        <begin position="531"/>
        <end position="565"/>
    </location>
</feature>
<dbReference type="InterPro" id="IPR041969">
    <property type="entry name" value="VP13D_UBA"/>
</dbReference>
<reference evidence="3" key="1">
    <citation type="journal article" date="2010" name="Science">
        <title>Plasticity of animal genome architecture unmasked by rapid evolution of a pelagic tunicate.</title>
        <authorList>
            <person name="Denoeud F."/>
            <person name="Henriet S."/>
            <person name="Mungpakdee S."/>
            <person name="Aury J.M."/>
            <person name="Da Silva C."/>
            <person name="Brinkmann H."/>
            <person name="Mikhaleva J."/>
            <person name="Olsen L.C."/>
            <person name="Jubin C."/>
            <person name="Canestro C."/>
            <person name="Bouquet J.M."/>
            <person name="Danks G."/>
            <person name="Poulain J."/>
            <person name="Campsteijn C."/>
            <person name="Adamski M."/>
            <person name="Cross I."/>
            <person name="Yadetie F."/>
            <person name="Muffato M."/>
            <person name="Louis A."/>
            <person name="Butcher S."/>
            <person name="Tsagkogeorga G."/>
            <person name="Konrad A."/>
            <person name="Singh S."/>
            <person name="Jensen M.F."/>
            <person name="Cong E.H."/>
            <person name="Eikeseth-Otteraa H."/>
            <person name="Noel B."/>
            <person name="Anthouard V."/>
            <person name="Porcel B.M."/>
            <person name="Kachouri-Lafond R."/>
            <person name="Nishino A."/>
            <person name="Ugolini M."/>
            <person name="Chourrout P."/>
            <person name="Nishida H."/>
            <person name="Aasland R."/>
            <person name="Huzurbazar S."/>
            <person name="Westhof E."/>
            <person name="Delsuc F."/>
            <person name="Lehrach H."/>
            <person name="Reinhardt R."/>
            <person name="Weissenbach J."/>
            <person name="Roy S.W."/>
            <person name="Artiguenave F."/>
            <person name="Postlethwait J.H."/>
            <person name="Manak J.R."/>
            <person name="Thompson E.M."/>
            <person name="Jaillon O."/>
            <person name="Du Pasquier L."/>
            <person name="Boudinot P."/>
            <person name="Liberles D.A."/>
            <person name="Volff J.N."/>
            <person name="Philippe H."/>
            <person name="Lenhard B."/>
            <person name="Roest Crollius H."/>
            <person name="Wincker P."/>
            <person name="Chourrout D."/>
        </authorList>
    </citation>
    <scope>NUCLEOTIDE SEQUENCE [LARGE SCALE GENOMIC DNA]</scope>
</reference>
<dbReference type="SUPFAM" id="SSF46934">
    <property type="entry name" value="UBA-like"/>
    <property type="match status" value="2"/>
</dbReference>
<keyword evidence="1" id="KW-0175">Coiled coil</keyword>
<proteinExistence type="predicted"/>
<dbReference type="InterPro" id="IPR041970">
    <property type="entry name" value="Rup1_UBA"/>
</dbReference>
<dbReference type="Pfam" id="PF00443">
    <property type="entry name" value="UCH"/>
    <property type="match status" value="1"/>
</dbReference>
<dbReference type="CDD" id="cd14307">
    <property type="entry name" value="UBA_RUP1p"/>
    <property type="match status" value="1"/>
</dbReference>
<dbReference type="InterPro" id="IPR038765">
    <property type="entry name" value="Papain-like_cys_pep_sf"/>
</dbReference>
<dbReference type="Proteomes" id="UP000011014">
    <property type="component" value="Unassembled WGS sequence"/>
</dbReference>
<evidence type="ECO:0000313" key="3">
    <source>
        <dbReference type="EMBL" id="CBY39449.1"/>
    </source>
</evidence>